<keyword evidence="5" id="KW-1185">Reference proteome</keyword>
<reference evidence="4" key="1">
    <citation type="journal article" date="2014" name="Int. J. Syst. Evol. Microbiol.">
        <title>Complete genome sequence of Corynebacterium casei LMG S-19264T (=DSM 44701T), isolated from a smear-ripened cheese.</title>
        <authorList>
            <consortium name="US DOE Joint Genome Institute (JGI-PGF)"/>
            <person name="Walter F."/>
            <person name="Albersmeier A."/>
            <person name="Kalinowski J."/>
            <person name="Ruckert C."/>
        </authorList>
    </citation>
    <scope>NUCLEOTIDE SEQUENCE</scope>
    <source>
        <strain evidence="4">CCM 7086</strain>
    </source>
</reference>
<feature type="domain" description="Mannitol dehydrogenase N-terminal" evidence="2">
    <location>
        <begin position="258"/>
        <end position="426"/>
    </location>
</feature>
<dbReference type="InterPro" id="IPR008927">
    <property type="entry name" value="6-PGluconate_DH-like_C_sf"/>
</dbReference>
<dbReference type="Gene3D" id="3.40.50.720">
    <property type="entry name" value="NAD(P)-binding Rossmann-like Domain"/>
    <property type="match status" value="1"/>
</dbReference>
<dbReference type="PANTHER" id="PTHR18901">
    <property type="entry name" value="2-DEOXYGLUCOSE-6-PHOSPHATE PHOSPHATASE 2"/>
    <property type="match status" value="1"/>
</dbReference>
<dbReference type="NCBIfam" id="TIGR01509">
    <property type="entry name" value="HAD-SF-IA-v3"/>
    <property type="match status" value="1"/>
</dbReference>
<dbReference type="InterPro" id="IPR013118">
    <property type="entry name" value="Mannitol_DH_C"/>
</dbReference>
<dbReference type="InterPro" id="IPR036291">
    <property type="entry name" value="NAD(P)-bd_dom_sf"/>
</dbReference>
<dbReference type="InterPro" id="IPR006439">
    <property type="entry name" value="HAD-SF_hydro_IA"/>
</dbReference>
<dbReference type="NCBIfam" id="NF046057">
    <property type="entry name" value="bifunc_MtlD"/>
    <property type="match status" value="1"/>
</dbReference>
<dbReference type="SUPFAM" id="SSF48179">
    <property type="entry name" value="6-phosphogluconate dehydrogenase C-terminal domain-like"/>
    <property type="match status" value="1"/>
</dbReference>
<dbReference type="Proteomes" id="UP000620266">
    <property type="component" value="Unassembled WGS sequence"/>
</dbReference>
<dbReference type="Gene3D" id="3.40.50.1000">
    <property type="entry name" value="HAD superfamily/HAD-like"/>
    <property type="match status" value="1"/>
</dbReference>
<dbReference type="InterPro" id="IPR023214">
    <property type="entry name" value="HAD_sf"/>
</dbReference>
<dbReference type="SFLD" id="SFLDG01129">
    <property type="entry name" value="C1.5:_HAD__Beta-PGM__Phosphata"/>
    <property type="match status" value="1"/>
</dbReference>
<dbReference type="Pfam" id="PF01232">
    <property type="entry name" value="Mannitol_dh"/>
    <property type="match status" value="1"/>
</dbReference>
<dbReference type="CDD" id="cd07505">
    <property type="entry name" value="HAD_BPGM-like"/>
    <property type="match status" value="1"/>
</dbReference>
<dbReference type="InterPro" id="IPR013328">
    <property type="entry name" value="6PGD_dom2"/>
</dbReference>
<dbReference type="SUPFAM" id="SSF51735">
    <property type="entry name" value="NAD(P)-binding Rossmann-fold domains"/>
    <property type="match status" value="1"/>
</dbReference>
<dbReference type="Gene3D" id="1.10.150.240">
    <property type="entry name" value="Putative phosphatase, domain 2"/>
    <property type="match status" value="1"/>
</dbReference>
<dbReference type="InterPro" id="IPR041492">
    <property type="entry name" value="HAD_2"/>
</dbReference>
<name>A0A8J2ULM8_9BURK</name>
<evidence type="ECO:0000256" key="1">
    <source>
        <dbReference type="ARBA" id="ARBA00023002"/>
    </source>
</evidence>
<evidence type="ECO:0000313" key="5">
    <source>
        <dbReference type="Proteomes" id="UP000620266"/>
    </source>
</evidence>
<dbReference type="PRINTS" id="PR00413">
    <property type="entry name" value="HADHALOGNASE"/>
</dbReference>
<dbReference type="EMBL" id="BMCG01000002">
    <property type="protein sequence ID" value="GGC02854.1"/>
    <property type="molecule type" value="Genomic_DNA"/>
</dbReference>
<protein>
    <submittedName>
        <fullName evidence="4">Haloacid dehalogenase</fullName>
    </submittedName>
</protein>
<dbReference type="InterPro" id="IPR013131">
    <property type="entry name" value="Mannitol_DH_N"/>
</dbReference>
<evidence type="ECO:0000259" key="3">
    <source>
        <dbReference type="Pfam" id="PF08125"/>
    </source>
</evidence>
<dbReference type="InterPro" id="IPR036412">
    <property type="entry name" value="HAD-like_sf"/>
</dbReference>
<evidence type="ECO:0000313" key="4">
    <source>
        <dbReference type="EMBL" id="GGC02854.1"/>
    </source>
</evidence>
<evidence type="ECO:0000259" key="2">
    <source>
        <dbReference type="Pfam" id="PF01232"/>
    </source>
</evidence>
<dbReference type="Pfam" id="PF13419">
    <property type="entry name" value="HAD_2"/>
    <property type="match status" value="1"/>
</dbReference>
<gene>
    <name evidence="4" type="primary">cbbY</name>
    <name evidence="4" type="ORF">GCM10007205_10030</name>
</gene>
<dbReference type="Pfam" id="PF08125">
    <property type="entry name" value="Mannitol_dh_C"/>
    <property type="match status" value="1"/>
</dbReference>
<dbReference type="Gene3D" id="1.10.1040.10">
    <property type="entry name" value="N-(1-d-carboxylethyl)-l-norvaline Dehydrogenase, domain 2"/>
    <property type="match status" value="1"/>
</dbReference>
<sequence>MYKEGKAVMINFKGKTIHAAIFDMDGTMFDTECLRFRTIREASEELTGRPISDEILMGSLGLSAKKAEALAKEHNGQDYPYAEIRRRADELELAYVRTHGVPIKTGLLEVLERLRKSGLAMAVATSSRRAIAEEYLINANVLKYFDITVCGDEVRQGKPHPEIFLRAAHGLSCTPDTCLMFEDSENGLLAAEQSGGQAILIKDIKWPRPEIRSRAFQGYERMQDFLADLIECTPLMSAPKLTENFPLTLNQETVGIHGFGAIGGGYLTQIFSHWDGYTRPREIIGVTGDPMLLKLVNAFGKFSVRYYAASFDQTIENVRLIDMQDQDAISDMYSVSEIVGMSLPEHAIRQQADAIARGLIRRFEQRGRPLTILVVLNKIAGARFVRRHVEAALARMVPAETAQQIMQKTHFSETVVNRIVSRLTKEALLRQVRIKFKIFEQNVAQAREQADAVAPAAYVAPATDIDRIAAKLRQASQLANALGQLNLILFNSEPDMQLYAERGSPLLERLRQIRTVADITQIQTVKNRLWNGTHAVIAWYASLLGHQTIGQGMSDDRVTALAALLIKTEIEPAMLKEDPELQSILPSFIKTFLARCRASFKDPCDRVGRDPLRKLQRKERILGSIDLAHKFGMPTPMLEYGVALGILYALRSTDSEDREIRLIKELYARAHNVSAVLAYRGNYNGRPYAGLDTQADAELIGRIAAHFNQLLREPQGEHWNWPLTRIEQHPLSAAMHKSMNEPVAPHAVQSEPVDAVQ</sequence>
<accession>A0A8J2ULM8</accession>
<dbReference type="SUPFAM" id="SSF56784">
    <property type="entry name" value="HAD-like"/>
    <property type="match status" value="1"/>
</dbReference>
<keyword evidence="1" id="KW-0560">Oxidoreductase</keyword>
<reference evidence="4" key="2">
    <citation type="submission" date="2020-09" db="EMBL/GenBank/DDBJ databases">
        <authorList>
            <person name="Sun Q."/>
            <person name="Sedlacek I."/>
        </authorList>
    </citation>
    <scope>NUCLEOTIDE SEQUENCE</scope>
    <source>
        <strain evidence="4">CCM 7086</strain>
    </source>
</reference>
<comment type="caution">
    <text evidence="4">The sequence shown here is derived from an EMBL/GenBank/DDBJ whole genome shotgun (WGS) entry which is preliminary data.</text>
</comment>
<dbReference type="AlphaFoldDB" id="A0A8J2ULM8"/>
<feature type="domain" description="Mannitol dehydrogenase C-terminal" evidence="3">
    <location>
        <begin position="522"/>
        <end position="683"/>
    </location>
</feature>
<organism evidence="4 5">
    <name type="scientific">Oxalicibacterium flavum</name>
    <dbReference type="NCBI Taxonomy" id="179467"/>
    <lineage>
        <taxon>Bacteria</taxon>
        <taxon>Pseudomonadati</taxon>
        <taxon>Pseudomonadota</taxon>
        <taxon>Betaproteobacteria</taxon>
        <taxon>Burkholderiales</taxon>
        <taxon>Oxalobacteraceae</taxon>
        <taxon>Oxalicibacterium</taxon>
    </lineage>
</organism>
<proteinExistence type="predicted"/>
<dbReference type="InterPro" id="IPR023198">
    <property type="entry name" value="PGP-like_dom2"/>
</dbReference>
<dbReference type="PANTHER" id="PTHR18901:SF38">
    <property type="entry name" value="PSEUDOURIDINE-5'-PHOSPHATASE"/>
    <property type="match status" value="1"/>
</dbReference>
<dbReference type="SFLD" id="SFLDS00003">
    <property type="entry name" value="Haloacid_Dehalogenase"/>
    <property type="match status" value="1"/>
</dbReference>
<dbReference type="GO" id="GO:0016491">
    <property type="term" value="F:oxidoreductase activity"/>
    <property type="evidence" value="ECO:0007669"/>
    <property type="project" value="UniProtKB-KW"/>
</dbReference>